<protein>
    <recommendedName>
        <fullName evidence="4">DUF445 domain-containing protein</fullName>
    </recommendedName>
</protein>
<keyword evidence="1" id="KW-0472">Membrane</keyword>
<feature type="transmembrane region" description="Helical" evidence="1">
    <location>
        <begin position="192"/>
        <end position="214"/>
    </location>
</feature>
<organism evidence="2 3">
    <name type="scientific">Haloechinothrix alba</name>
    <dbReference type="NCBI Taxonomy" id="664784"/>
    <lineage>
        <taxon>Bacteria</taxon>
        <taxon>Bacillati</taxon>
        <taxon>Actinomycetota</taxon>
        <taxon>Actinomycetes</taxon>
        <taxon>Pseudonocardiales</taxon>
        <taxon>Pseudonocardiaceae</taxon>
        <taxon>Haloechinothrix</taxon>
    </lineage>
</organism>
<dbReference type="AlphaFoldDB" id="A0A238WP71"/>
<feature type="transmembrane region" description="Helical" evidence="1">
    <location>
        <begin position="391"/>
        <end position="413"/>
    </location>
</feature>
<reference evidence="2 3" key="1">
    <citation type="submission" date="2017-06" db="EMBL/GenBank/DDBJ databases">
        <authorList>
            <person name="Kim H.J."/>
            <person name="Triplett B.A."/>
        </authorList>
    </citation>
    <scope>NUCLEOTIDE SEQUENCE [LARGE SCALE GENOMIC DNA]</scope>
    <source>
        <strain evidence="2 3">DSM 45207</strain>
    </source>
</reference>
<name>A0A238WP71_9PSEU</name>
<dbReference type="Proteomes" id="UP000198348">
    <property type="component" value="Unassembled WGS sequence"/>
</dbReference>
<evidence type="ECO:0008006" key="4">
    <source>
        <dbReference type="Google" id="ProtNLM"/>
    </source>
</evidence>
<keyword evidence="3" id="KW-1185">Reference proteome</keyword>
<dbReference type="EMBL" id="FZNW01000007">
    <property type="protein sequence ID" value="SNR48113.1"/>
    <property type="molecule type" value="Genomic_DNA"/>
</dbReference>
<evidence type="ECO:0000313" key="3">
    <source>
        <dbReference type="Proteomes" id="UP000198348"/>
    </source>
</evidence>
<evidence type="ECO:0000313" key="2">
    <source>
        <dbReference type="EMBL" id="SNR48113.1"/>
    </source>
</evidence>
<evidence type="ECO:0000256" key="1">
    <source>
        <dbReference type="SAM" id="Phobius"/>
    </source>
</evidence>
<feature type="transmembrane region" description="Helical" evidence="1">
    <location>
        <begin position="17"/>
        <end position="43"/>
    </location>
</feature>
<dbReference type="PANTHER" id="PTHR35791">
    <property type="entry name" value="UPF0754 MEMBRANE PROTEIN YHEB"/>
    <property type="match status" value="1"/>
</dbReference>
<accession>A0A238WP71</accession>
<dbReference type="PANTHER" id="PTHR35791:SF1">
    <property type="entry name" value="UPF0754 MEMBRANE PROTEIN YHEB"/>
    <property type="match status" value="1"/>
</dbReference>
<keyword evidence="1" id="KW-1133">Transmembrane helix</keyword>
<proteinExistence type="predicted"/>
<keyword evidence="1" id="KW-0812">Transmembrane</keyword>
<gene>
    <name evidence="2" type="ORF">SAMN06265360_10727</name>
</gene>
<sequence>MGSGTVDAVLADIVEYWWVYAAMPVMAAVIGYLTKLLAVRMLFEPLEYRGIRPFLGWQGMIPARAGKMAAIAYDTMTSGLIDLQELMSRIDPDELVDELAGPLDEAVEDLARELLSEYQPGLWDSLPEPARALLVRRVQAEAPKVVKQLAMEVTSDVHAVVDVRHMVVSNLVRDKELLNRLIRDVAEPELRFIVRSGIYFGAAIGVIQAVAWGLTKSPLVMPIFGFVTGWVTDYLALNMLFLPREEKRFLGIRLHGKFQRRRAEVGVRYGDLIAKEILTPRNLFEGMLSGPKSDKLVAIVQREVRRTIDEQAGIAKPLVILAVGGRRFQELKQDATARVLRTAPETARSMFAYTEQALDIRNTIAERMKVLTSGQFEQIIRPAFKEDEKTAVMVGAVLGGVIGEMQALVLIYLPMALGILAV</sequence>
<feature type="transmembrane region" description="Helical" evidence="1">
    <location>
        <begin position="220"/>
        <end position="242"/>
    </location>
</feature>